<dbReference type="InterPro" id="IPR014147">
    <property type="entry name" value="T4SS_TrbJ"/>
</dbReference>
<dbReference type="NCBIfam" id="TIGR02780">
    <property type="entry name" value="TrbJ_Ti"/>
    <property type="match status" value="1"/>
</dbReference>
<dbReference type="RefSeq" id="WP_012047197.1">
    <property type="nucleotide sequence ID" value="NZ_JACXWY010000026.1"/>
</dbReference>
<evidence type="ECO:0000313" key="4">
    <source>
        <dbReference type="Proteomes" id="UP000619295"/>
    </source>
</evidence>
<evidence type="ECO:0000256" key="1">
    <source>
        <dbReference type="SAM" id="Coils"/>
    </source>
</evidence>
<dbReference type="InterPro" id="IPR025415">
    <property type="entry name" value="DUF4141"/>
</dbReference>
<keyword evidence="1" id="KW-0175">Coiled coil</keyword>
<proteinExistence type="predicted"/>
<name>A0A927I1Y8_9HYPH</name>
<dbReference type="NCBIfam" id="NF010448">
    <property type="entry name" value="PRK13874.1"/>
    <property type="match status" value="1"/>
</dbReference>
<comment type="caution">
    <text evidence="3">The sequence shown here is derived from an EMBL/GenBank/DDBJ whole genome shotgun (WGS) entry which is preliminary data.</text>
</comment>
<accession>A0A927I1Y8</accession>
<sequence length="248" mass="26699">MIRHRLRALLIAGAAAFTITAIASGPARAQWIVFDPTNYAQNILTAARELQQVNNEIQMLENQATSLINQARNLASLPYSSLTQLQQQITQTQQLLAQAQRIAYSVSSIDQSFTQTYPQAYSSGTSSQQLLTDAKSRWQNALAGFQDTMRVQAGVVSNLNTTRTQINALVSSSQSATGALQAAQSGNQLVALQTTQLADLTALMASIARAQSLDAARTLETQAQAQAQTQAFLNYGAGYQAGSAQMFH</sequence>
<dbReference type="Pfam" id="PF13605">
    <property type="entry name" value="DUF4141"/>
    <property type="match status" value="1"/>
</dbReference>
<organism evidence="3 4">
    <name type="scientific">Bosea spartocytisi</name>
    <dbReference type="NCBI Taxonomy" id="2773451"/>
    <lineage>
        <taxon>Bacteria</taxon>
        <taxon>Pseudomonadati</taxon>
        <taxon>Pseudomonadota</taxon>
        <taxon>Alphaproteobacteria</taxon>
        <taxon>Hyphomicrobiales</taxon>
        <taxon>Boseaceae</taxon>
        <taxon>Bosea</taxon>
    </lineage>
</organism>
<keyword evidence="4" id="KW-1185">Reference proteome</keyword>
<dbReference type="EMBL" id="JACXWY010000026">
    <property type="protein sequence ID" value="MBD3848984.1"/>
    <property type="molecule type" value="Genomic_DNA"/>
</dbReference>
<keyword evidence="2" id="KW-0732">Signal</keyword>
<dbReference type="Proteomes" id="UP000619295">
    <property type="component" value="Unassembled WGS sequence"/>
</dbReference>
<protein>
    <submittedName>
        <fullName evidence="3">P-type conjugative transfer protein TrbJ</fullName>
    </submittedName>
</protein>
<reference evidence="3" key="1">
    <citation type="submission" date="2020-09" db="EMBL/GenBank/DDBJ databases">
        <title>Bosea spartocytisi sp. nov. a root nodule endophyte of Spartocytisus supranubius in the high mountain ecosystem fo the Teide National Park (Canary Islands, Spain).</title>
        <authorList>
            <person name="Pulido-Suarez L."/>
            <person name="Peix A."/>
            <person name="Igual J.M."/>
            <person name="Socas-Perez N."/>
            <person name="Velazquez E."/>
            <person name="Flores-Felix J.D."/>
            <person name="Leon-Barrios M."/>
        </authorList>
    </citation>
    <scope>NUCLEOTIDE SEQUENCE</scope>
    <source>
        <strain evidence="3">SSUT16</strain>
    </source>
</reference>
<feature type="chain" id="PRO_5037301395" evidence="2">
    <location>
        <begin position="24"/>
        <end position="248"/>
    </location>
</feature>
<evidence type="ECO:0000256" key="2">
    <source>
        <dbReference type="SAM" id="SignalP"/>
    </source>
</evidence>
<evidence type="ECO:0000313" key="3">
    <source>
        <dbReference type="EMBL" id="MBD3848984.1"/>
    </source>
</evidence>
<dbReference type="AlphaFoldDB" id="A0A927I1Y8"/>
<gene>
    <name evidence="3" type="primary">trbJ</name>
    <name evidence="3" type="ORF">IED13_25075</name>
</gene>
<feature type="signal peptide" evidence="2">
    <location>
        <begin position="1"/>
        <end position="23"/>
    </location>
</feature>
<feature type="coiled-coil region" evidence="1">
    <location>
        <begin position="43"/>
        <end position="102"/>
    </location>
</feature>